<keyword evidence="2" id="KW-1185">Reference proteome</keyword>
<comment type="caution">
    <text evidence="1">The sequence shown here is derived from an EMBL/GenBank/DDBJ whole genome shotgun (WGS) entry which is preliminary data.</text>
</comment>
<gene>
    <name evidence="1" type="ORF">QE152_g16920</name>
</gene>
<evidence type="ECO:0000313" key="1">
    <source>
        <dbReference type="EMBL" id="KAK9729009.1"/>
    </source>
</evidence>
<proteinExistence type="predicted"/>
<dbReference type="EMBL" id="JASPKY010000164">
    <property type="protein sequence ID" value="KAK9729009.1"/>
    <property type="molecule type" value="Genomic_DNA"/>
</dbReference>
<name>A0AAW1L3J0_POPJA</name>
<protein>
    <submittedName>
        <fullName evidence="1">Uncharacterized protein</fullName>
    </submittedName>
</protein>
<evidence type="ECO:0000313" key="2">
    <source>
        <dbReference type="Proteomes" id="UP001458880"/>
    </source>
</evidence>
<organism evidence="1 2">
    <name type="scientific">Popillia japonica</name>
    <name type="common">Japanese beetle</name>
    <dbReference type="NCBI Taxonomy" id="7064"/>
    <lineage>
        <taxon>Eukaryota</taxon>
        <taxon>Metazoa</taxon>
        <taxon>Ecdysozoa</taxon>
        <taxon>Arthropoda</taxon>
        <taxon>Hexapoda</taxon>
        <taxon>Insecta</taxon>
        <taxon>Pterygota</taxon>
        <taxon>Neoptera</taxon>
        <taxon>Endopterygota</taxon>
        <taxon>Coleoptera</taxon>
        <taxon>Polyphaga</taxon>
        <taxon>Scarabaeiformia</taxon>
        <taxon>Scarabaeidae</taxon>
        <taxon>Rutelinae</taxon>
        <taxon>Popillia</taxon>
    </lineage>
</organism>
<reference evidence="1 2" key="1">
    <citation type="journal article" date="2024" name="BMC Genomics">
        <title>De novo assembly and annotation of Popillia japonica's genome with initial clues to its potential as an invasive pest.</title>
        <authorList>
            <person name="Cucini C."/>
            <person name="Boschi S."/>
            <person name="Funari R."/>
            <person name="Cardaioli E."/>
            <person name="Iannotti N."/>
            <person name="Marturano G."/>
            <person name="Paoli F."/>
            <person name="Bruttini M."/>
            <person name="Carapelli A."/>
            <person name="Frati F."/>
            <person name="Nardi F."/>
        </authorList>
    </citation>
    <scope>NUCLEOTIDE SEQUENCE [LARGE SCALE GENOMIC DNA]</scope>
    <source>
        <strain evidence="1">DMR45628</strain>
    </source>
</reference>
<dbReference type="AlphaFoldDB" id="A0AAW1L3J0"/>
<accession>A0AAW1L3J0</accession>
<dbReference type="Proteomes" id="UP001458880">
    <property type="component" value="Unassembled WGS sequence"/>
</dbReference>
<sequence>MDKKYGVVVEKLRQLFQFQARFRKVRMLVRRIDLIVTEESVFGVSNRPHLKLKIPFNNVEEFNIMANLQIKITLNMDRYDYCIVTARSDLQLQEIITLLRECQGRQKWCITDQ</sequence>